<dbReference type="GO" id="GO:0005524">
    <property type="term" value="F:ATP binding"/>
    <property type="evidence" value="ECO:0007669"/>
    <property type="project" value="UniProtKB-KW"/>
</dbReference>
<dbReference type="Pfam" id="PF00271">
    <property type="entry name" value="Helicase_C"/>
    <property type="match status" value="1"/>
</dbReference>
<feature type="compositionally biased region" description="Polar residues" evidence="9">
    <location>
        <begin position="944"/>
        <end position="957"/>
    </location>
</feature>
<dbReference type="PANTHER" id="PTHR45797:SF1">
    <property type="entry name" value="HELICASE ARIP4"/>
    <property type="match status" value="1"/>
</dbReference>
<evidence type="ECO:0000313" key="12">
    <source>
        <dbReference type="EMBL" id="KAJ2863678.1"/>
    </source>
</evidence>
<feature type="compositionally biased region" description="Pro residues" evidence="9">
    <location>
        <begin position="1834"/>
        <end position="1844"/>
    </location>
</feature>
<dbReference type="SMART" id="SM00487">
    <property type="entry name" value="DEXDc"/>
    <property type="match status" value="1"/>
</dbReference>
<dbReference type="SUPFAM" id="SSF52540">
    <property type="entry name" value="P-loop containing nucleoside triphosphate hydrolases"/>
    <property type="match status" value="2"/>
</dbReference>
<dbReference type="InterPro" id="IPR001650">
    <property type="entry name" value="Helicase_C-like"/>
</dbReference>
<evidence type="ECO:0000256" key="6">
    <source>
        <dbReference type="ARBA" id="ARBA00022840"/>
    </source>
</evidence>
<feature type="region of interest" description="Disordered" evidence="9">
    <location>
        <begin position="644"/>
        <end position="663"/>
    </location>
</feature>
<feature type="region of interest" description="Disordered" evidence="9">
    <location>
        <begin position="1831"/>
        <end position="1852"/>
    </location>
</feature>
<feature type="region of interest" description="Disordered" evidence="9">
    <location>
        <begin position="536"/>
        <end position="566"/>
    </location>
</feature>
<comment type="caution">
    <text evidence="12">The sequence shown here is derived from an EMBL/GenBank/DDBJ whole genome shotgun (WGS) entry which is preliminary data.</text>
</comment>
<dbReference type="InterPro" id="IPR000330">
    <property type="entry name" value="SNF2_N"/>
</dbReference>
<feature type="region of interest" description="Disordered" evidence="9">
    <location>
        <begin position="813"/>
        <end position="863"/>
    </location>
</feature>
<evidence type="ECO:0000256" key="4">
    <source>
        <dbReference type="ARBA" id="ARBA00022801"/>
    </source>
</evidence>
<dbReference type="InterPro" id="IPR027417">
    <property type="entry name" value="P-loop_NTPase"/>
</dbReference>
<feature type="domain" description="Helicase C-terminal" evidence="11">
    <location>
        <begin position="1552"/>
        <end position="1718"/>
    </location>
</feature>
<dbReference type="Pfam" id="PF00176">
    <property type="entry name" value="SNF2-rel_dom"/>
    <property type="match status" value="2"/>
</dbReference>
<dbReference type="PROSITE" id="PS51192">
    <property type="entry name" value="HELICASE_ATP_BIND_1"/>
    <property type="match status" value="1"/>
</dbReference>
<feature type="region of interest" description="Disordered" evidence="9">
    <location>
        <begin position="938"/>
        <end position="957"/>
    </location>
</feature>
<name>A0A9W8IHF2_9FUNG</name>
<dbReference type="InterPro" id="IPR038718">
    <property type="entry name" value="SNF2-like_sf"/>
</dbReference>
<keyword evidence="6" id="KW-0067">ATP-binding</keyword>
<evidence type="ECO:0000256" key="7">
    <source>
        <dbReference type="ARBA" id="ARBA00023125"/>
    </source>
</evidence>
<dbReference type="PROSITE" id="PS51194">
    <property type="entry name" value="HELICASE_CTER"/>
    <property type="match status" value="1"/>
</dbReference>
<keyword evidence="5" id="KW-0347">Helicase</keyword>
<evidence type="ECO:0000259" key="10">
    <source>
        <dbReference type="PROSITE" id="PS51192"/>
    </source>
</evidence>
<evidence type="ECO:0000256" key="5">
    <source>
        <dbReference type="ARBA" id="ARBA00022806"/>
    </source>
</evidence>
<dbReference type="EMBL" id="JANBUY010000114">
    <property type="protein sequence ID" value="KAJ2863678.1"/>
    <property type="molecule type" value="Genomic_DNA"/>
</dbReference>
<comment type="subcellular location">
    <subcellularLocation>
        <location evidence="1">Nucleus</location>
    </subcellularLocation>
</comment>
<dbReference type="GO" id="GO:0004386">
    <property type="term" value="F:helicase activity"/>
    <property type="evidence" value="ECO:0007669"/>
    <property type="project" value="UniProtKB-KW"/>
</dbReference>
<protein>
    <submittedName>
        <fullName evidence="12">Uncharacterized protein</fullName>
    </submittedName>
</protein>
<evidence type="ECO:0000256" key="9">
    <source>
        <dbReference type="SAM" id="MobiDB-lite"/>
    </source>
</evidence>
<dbReference type="GO" id="GO:0016887">
    <property type="term" value="F:ATP hydrolysis activity"/>
    <property type="evidence" value="ECO:0007669"/>
    <property type="project" value="InterPro"/>
</dbReference>
<dbReference type="InterPro" id="IPR056026">
    <property type="entry name" value="DUF7607"/>
</dbReference>
<dbReference type="PANTHER" id="PTHR45797">
    <property type="entry name" value="RAD54-LIKE"/>
    <property type="match status" value="1"/>
</dbReference>
<dbReference type="SMART" id="SM00490">
    <property type="entry name" value="HELICc"/>
    <property type="match status" value="1"/>
</dbReference>
<dbReference type="Proteomes" id="UP001140074">
    <property type="component" value="Unassembled WGS sequence"/>
</dbReference>
<dbReference type="GO" id="GO:0003677">
    <property type="term" value="F:DNA binding"/>
    <property type="evidence" value="ECO:0007669"/>
    <property type="project" value="UniProtKB-KW"/>
</dbReference>
<reference evidence="12" key="1">
    <citation type="submission" date="2022-07" db="EMBL/GenBank/DDBJ databases">
        <title>Phylogenomic reconstructions and comparative analyses of Kickxellomycotina fungi.</title>
        <authorList>
            <person name="Reynolds N.K."/>
            <person name="Stajich J.E."/>
            <person name="Barry K."/>
            <person name="Grigoriev I.V."/>
            <person name="Crous P."/>
            <person name="Smith M.E."/>
        </authorList>
    </citation>
    <scope>NUCLEOTIDE SEQUENCE</scope>
    <source>
        <strain evidence="12">RSA 476</strain>
    </source>
</reference>
<keyword evidence="3" id="KW-0547">Nucleotide-binding</keyword>
<dbReference type="Gene3D" id="3.40.50.10810">
    <property type="entry name" value="Tandem AAA-ATPase domain"/>
    <property type="match status" value="2"/>
</dbReference>
<evidence type="ECO:0000256" key="2">
    <source>
        <dbReference type="ARBA" id="ARBA00007025"/>
    </source>
</evidence>
<organism evidence="12 13">
    <name type="scientific">Coemansia aciculifera</name>
    <dbReference type="NCBI Taxonomy" id="417176"/>
    <lineage>
        <taxon>Eukaryota</taxon>
        <taxon>Fungi</taxon>
        <taxon>Fungi incertae sedis</taxon>
        <taxon>Zoopagomycota</taxon>
        <taxon>Kickxellomycotina</taxon>
        <taxon>Kickxellomycetes</taxon>
        <taxon>Kickxellales</taxon>
        <taxon>Kickxellaceae</taxon>
        <taxon>Coemansia</taxon>
    </lineage>
</organism>
<evidence type="ECO:0000259" key="11">
    <source>
        <dbReference type="PROSITE" id="PS51194"/>
    </source>
</evidence>
<keyword evidence="13" id="KW-1185">Reference proteome</keyword>
<evidence type="ECO:0000256" key="3">
    <source>
        <dbReference type="ARBA" id="ARBA00022741"/>
    </source>
</evidence>
<feature type="region of interest" description="Disordered" evidence="9">
    <location>
        <begin position="880"/>
        <end position="909"/>
    </location>
</feature>
<feature type="region of interest" description="Disordered" evidence="9">
    <location>
        <begin position="1246"/>
        <end position="1265"/>
    </location>
</feature>
<sequence>MARLVATTHDVIPRRVTLYSAAFGVGHVDSGSESDSDIALVKGDTQMDVDQVVAPISTNVAKDASPEPMYIIVNDSSPSEPEQFLSPTANARKSLERLSLRSPPPQQILRESNQESDQLSPEPLSNHFFPEQPPEPLPESLPEQFPEHLPEQLVEASPEQLAEPLPEQTPSPAQKRRIAPCLITSELPAVSTGNLVAEQQPFVLIPPPTLAPLEARQQLRSAFEKSRFSQFKPFRTFTRRHLVKRPAENPDRVLPPAISSSGESLVPKFIKNVGDSFWFCRHASFTQDHIIAQLQAEDDSQQQQRATLDDDMVAVQSWMWRHLRHNDRLLVDDFEEDEETLPVYGESDDEGEYSDSLIREISEEQREASERRARLDTVERERVAEVQRIMQQRLALFYSEWQAKQQPRLELRACSLWRSNVAGRIRLETNLAKLVDERLPKIQRAVIDSGEARKSKIISLCENLRVTADQISEIKWLLELTSGLQPLPLRSHHARKQNMDQAPDHGPRRNTRKLIRPRKRVAQRYYSARASATLPGLSSRLNHPGHLARPANGGSDGDDDDITMDSMDDFIDDNDDVGSAKNLSSTGLSTANGRLISSAPTLEATVFATELARHSPDAMYSAAISYIQQMARGVTSFSTASISSSVSSLSPDTTSRASSLRASSLEPTRAVSAGIALRVWAEFQHWIHTARPTVRVQYASFPIRDKAKRQLDHLLAKQQAGTNVEISIKPPQRWVPKRFADVAASVVATPLLHMRAKDRPLRPPTSADIAPRSSASLVIDGRYLPEVLHVMHDNGVAQHTAFSDFYHWRRHNDGAHRSPTMPSSEEDIDKSTDAKKTGHKKSRNTHKRPYDALISSDDDGSARNGNFAVDTAILEAEAEHAEQAVLSSQSKTPATPVTPARNRRRNIRPIREEDAEVLETRRIQRQAEEEINRRMQKAAAAAATESSANNSQGAFSQQTSVIVPIDDDDDDDNDGEVVVSGTRPAVVASAEPATIEIDIGKIGTPTLINPGHFDDQSDVAIPGFIAAHLKPHQLEGVRFMWRNLVMLSNHCSSMGDRGSTSTGRLIPPQHGCVLAHSMGLGKTLQTIALIYTLLNAVSAPTPIPDFVGSNYNTRRVLILCPPTIQANWAAEFWKWAGVHHTTANTTAYHRAVDGPLLPPGYGDNDNSSGAGGIDHRTKLRILQALRRETRRVVTQVVNLGQMQNMKMRLAALGAWHQYGGVMIMGYPGFRELMKVVEGRLSKRATAAAPAASGRDSSSSPGPADSDSLQILLRRYLLDEGPCLVVADEGHVIKNSDALLSKYVNLLKTKARVCLTGYPLQNNLVEYWTMVNFCSSKFLGDLPDFRNNYVHPIDNGLYLDSSPADKRMSTLRMKALHGLLEGIVDRRDMSVLHSQLPRKAEYVIACPLTPAQMHLYSAYLAHVVGIGPDSEDSSVVQAASGQNLLVHSSALSSICNHPAIFHSVVTSDSSSPTTAAAGRARAAQAQAMSLSIDDSADLEQLEELAQELDSSGGGGSLGGRNTDWCKDIFASYSEPGQDLRLPSHCLKVVLMLDIIRLSIAQGERVLVFTRSIPTLDYLQQAVDASGILAATSGSSLRIDGSTNIAYRQDLIDSFNAPNSPHYLFFISSGTGSIGVNLVAASRVIIFDVGWNPLYDEQAIARAYRYGQRRRVYVYRLITAGTWEDNLFSNNLFKVAMTRRVVDRQTTGRRNTRDEMRRYFQHPPLISPTISTDDVARLAEEYHDDSVFTTLLTDHASNLAKVTPQATLVAEEEEHLLEGDSEVIKLMINAEMQRFGQIPVTNSPQTDASASTPVSALTAANRAASAAINLSRPRTVRPPVPPPPLPRAATPATATSTNMIDASHPLWYDIRRQKVAVVKDLLGMILKRLAAMPDFPPEQDIANRTRVNLISIFNTWQNAILAYINEAGADLGRRYGEILVNALPGLCSNVFCKNVVHLHLCTDEGLRQHILNAATGL</sequence>
<accession>A0A9W8IHF2</accession>
<comment type="similarity">
    <text evidence="2">Belongs to the SNF2/RAD54 helicase family.</text>
</comment>
<dbReference type="CDD" id="cd18793">
    <property type="entry name" value="SF2_C_SNF"/>
    <property type="match status" value="1"/>
</dbReference>
<gene>
    <name evidence="12" type="ORF">GGH94_003452</name>
</gene>
<dbReference type="Pfam" id="PF24580">
    <property type="entry name" value="DUF7607"/>
    <property type="match status" value="1"/>
</dbReference>
<dbReference type="InterPro" id="IPR049730">
    <property type="entry name" value="SNF2/RAD54-like_C"/>
</dbReference>
<evidence type="ECO:0000313" key="13">
    <source>
        <dbReference type="Proteomes" id="UP001140074"/>
    </source>
</evidence>
<feature type="region of interest" description="Disordered" evidence="9">
    <location>
        <begin position="111"/>
        <end position="174"/>
    </location>
</feature>
<dbReference type="InterPro" id="IPR014001">
    <property type="entry name" value="Helicase_ATP-bd"/>
</dbReference>
<dbReference type="Gene3D" id="3.40.50.300">
    <property type="entry name" value="P-loop containing nucleotide triphosphate hydrolases"/>
    <property type="match status" value="1"/>
</dbReference>
<keyword evidence="4" id="KW-0378">Hydrolase</keyword>
<proteinExistence type="inferred from homology"/>
<feature type="compositionally biased region" description="Polar residues" evidence="9">
    <location>
        <begin position="885"/>
        <end position="895"/>
    </location>
</feature>
<feature type="domain" description="Helicase ATP-binding" evidence="10">
    <location>
        <begin position="1063"/>
        <end position="1336"/>
    </location>
</feature>
<dbReference type="InterPro" id="IPR044574">
    <property type="entry name" value="ARIP4-like"/>
</dbReference>
<evidence type="ECO:0000256" key="1">
    <source>
        <dbReference type="ARBA" id="ARBA00004123"/>
    </source>
</evidence>
<feature type="compositionally biased region" description="Basic residues" evidence="9">
    <location>
        <begin position="837"/>
        <end position="847"/>
    </location>
</feature>
<keyword evidence="7" id="KW-0238">DNA-binding</keyword>
<feature type="compositionally biased region" description="Acidic residues" evidence="9">
    <location>
        <begin position="556"/>
        <end position="566"/>
    </location>
</feature>
<dbReference type="GO" id="GO:0005634">
    <property type="term" value="C:nucleus"/>
    <property type="evidence" value="ECO:0007669"/>
    <property type="project" value="UniProtKB-SubCell"/>
</dbReference>
<keyword evidence="8" id="KW-0539">Nucleus</keyword>
<evidence type="ECO:0000256" key="8">
    <source>
        <dbReference type="ARBA" id="ARBA00023242"/>
    </source>
</evidence>